<keyword evidence="8" id="KW-1185">Reference proteome</keyword>
<dbReference type="GO" id="GO:0003677">
    <property type="term" value="F:DNA binding"/>
    <property type="evidence" value="ECO:0007669"/>
    <property type="project" value="UniProtKB-KW"/>
</dbReference>
<accession>A0A6P4AH45</accession>
<keyword evidence="5" id="KW-0539">Nucleus</keyword>
<dbReference type="GO" id="GO:0003700">
    <property type="term" value="F:DNA-binding transcription factor activity"/>
    <property type="evidence" value="ECO:0007669"/>
    <property type="project" value="InterPro"/>
</dbReference>
<name>A0A6P4AH45_ZIZJJ</name>
<evidence type="ECO:0000313" key="9">
    <source>
        <dbReference type="RefSeq" id="XP_015895011.3"/>
    </source>
</evidence>
<evidence type="ECO:0000256" key="3">
    <source>
        <dbReference type="ARBA" id="ARBA00023125"/>
    </source>
</evidence>
<dbReference type="Pfam" id="PF00847">
    <property type="entry name" value="AP2"/>
    <property type="match status" value="1"/>
</dbReference>
<dbReference type="GeneID" id="107428928"/>
<dbReference type="PROSITE" id="PS51032">
    <property type="entry name" value="AP2_ERF"/>
    <property type="match status" value="1"/>
</dbReference>
<dbReference type="InterPro" id="IPR050913">
    <property type="entry name" value="AP2/ERF_ERF"/>
</dbReference>
<comment type="subcellular location">
    <subcellularLocation>
        <location evidence="1">Nucleus</location>
    </subcellularLocation>
</comment>
<keyword evidence="4" id="KW-0804">Transcription</keyword>
<evidence type="ECO:0000256" key="2">
    <source>
        <dbReference type="ARBA" id="ARBA00023015"/>
    </source>
</evidence>
<feature type="region of interest" description="Disordered" evidence="6">
    <location>
        <begin position="199"/>
        <end position="241"/>
    </location>
</feature>
<sequence length="391" mass="43991">MVKKRKGSEEEEEKESSTNDGNMGWGQVMEAASAASAALCETRRARKRYVGVRQRPSGRWVAEIKDTIQKIRLWLGTYDTAEEAARAYDEAACLLRGANTRTNFWPCSPSPNSRPALPSRIANLLLLRLKARNNACATMSSSLPTNQVQEQAIQAKDNMFDSFFNVQEYCNVNEDSDNVSNMVSDITTSDYMTESFESNFPGTNDRDHPGASGTFENDSISFDDTNHCEGKKEKEEEEEDLNTGLVDLRFVDMVESSTYFYPFEIAEEMVDPMDMENSDHHESSILGGTMKRMMYERKFSASLYAFHGISECMKLKLGSELAEGEERSGQLSKLQNNSNNEEEKRKEDDIFQEGVQEQIGVLQSPTGIESLSSESGELYLWSKLNLLLSSL</sequence>
<organism evidence="8 9">
    <name type="scientific">Ziziphus jujuba</name>
    <name type="common">Chinese jujube</name>
    <name type="synonym">Ziziphus sativa</name>
    <dbReference type="NCBI Taxonomy" id="326968"/>
    <lineage>
        <taxon>Eukaryota</taxon>
        <taxon>Viridiplantae</taxon>
        <taxon>Streptophyta</taxon>
        <taxon>Embryophyta</taxon>
        <taxon>Tracheophyta</taxon>
        <taxon>Spermatophyta</taxon>
        <taxon>Magnoliopsida</taxon>
        <taxon>eudicotyledons</taxon>
        <taxon>Gunneridae</taxon>
        <taxon>Pentapetalae</taxon>
        <taxon>rosids</taxon>
        <taxon>fabids</taxon>
        <taxon>Rosales</taxon>
        <taxon>Rhamnaceae</taxon>
        <taxon>Paliureae</taxon>
        <taxon>Ziziphus</taxon>
    </lineage>
</organism>
<dbReference type="PANTHER" id="PTHR31194">
    <property type="entry name" value="SHN SHINE , DNA BINDING / TRANSCRIPTION FACTOR"/>
    <property type="match status" value="1"/>
</dbReference>
<dbReference type="SUPFAM" id="SSF54171">
    <property type="entry name" value="DNA-binding domain"/>
    <property type="match status" value="1"/>
</dbReference>
<dbReference type="AlphaFoldDB" id="A0A6P4AH45"/>
<dbReference type="PANTHER" id="PTHR31194:SF197">
    <property type="entry name" value="OS12G0582900 PROTEIN"/>
    <property type="match status" value="1"/>
</dbReference>
<gene>
    <name evidence="9" type="primary">LOC107428928</name>
</gene>
<feature type="region of interest" description="Disordered" evidence="6">
    <location>
        <begin position="1"/>
        <end position="25"/>
    </location>
</feature>
<evidence type="ECO:0000256" key="6">
    <source>
        <dbReference type="SAM" id="MobiDB-lite"/>
    </source>
</evidence>
<keyword evidence="2" id="KW-0805">Transcription regulation</keyword>
<keyword evidence="3" id="KW-0238">DNA-binding</keyword>
<dbReference type="PRINTS" id="PR00367">
    <property type="entry name" value="ETHRSPELEMNT"/>
</dbReference>
<reference evidence="9" key="1">
    <citation type="submission" date="2025-08" db="UniProtKB">
        <authorList>
            <consortium name="RefSeq"/>
        </authorList>
    </citation>
    <scope>IDENTIFICATION</scope>
    <source>
        <tissue evidence="9">Seedling</tissue>
    </source>
</reference>
<proteinExistence type="predicted"/>
<feature type="compositionally biased region" description="Polar residues" evidence="6">
    <location>
        <begin position="214"/>
        <end position="223"/>
    </location>
</feature>
<dbReference type="InParanoid" id="A0A6P4AH45"/>
<dbReference type="SMART" id="SM00380">
    <property type="entry name" value="AP2"/>
    <property type="match status" value="1"/>
</dbReference>
<evidence type="ECO:0000313" key="8">
    <source>
        <dbReference type="Proteomes" id="UP001652623"/>
    </source>
</evidence>
<evidence type="ECO:0000256" key="4">
    <source>
        <dbReference type="ARBA" id="ARBA00023163"/>
    </source>
</evidence>
<dbReference type="CDD" id="cd00018">
    <property type="entry name" value="AP2"/>
    <property type="match status" value="1"/>
</dbReference>
<dbReference type="KEGG" id="zju:107428928"/>
<dbReference type="RefSeq" id="XP_015895011.3">
    <property type="nucleotide sequence ID" value="XM_016039525.4"/>
</dbReference>
<dbReference type="GO" id="GO:0005634">
    <property type="term" value="C:nucleus"/>
    <property type="evidence" value="ECO:0007669"/>
    <property type="project" value="UniProtKB-SubCell"/>
</dbReference>
<dbReference type="Proteomes" id="UP001652623">
    <property type="component" value="Chromosome 12"/>
</dbReference>
<protein>
    <submittedName>
        <fullName evidence="9">Ethylene-responsive transcription factor ERN1</fullName>
    </submittedName>
</protein>
<dbReference type="InterPro" id="IPR016177">
    <property type="entry name" value="DNA-bd_dom_sf"/>
</dbReference>
<feature type="region of interest" description="Disordered" evidence="6">
    <location>
        <begin position="325"/>
        <end position="349"/>
    </location>
</feature>
<dbReference type="InterPro" id="IPR036955">
    <property type="entry name" value="AP2/ERF_dom_sf"/>
</dbReference>
<evidence type="ECO:0000259" key="7">
    <source>
        <dbReference type="PROSITE" id="PS51032"/>
    </source>
</evidence>
<dbReference type="GO" id="GO:0009877">
    <property type="term" value="P:nodulation"/>
    <property type="evidence" value="ECO:0007669"/>
    <property type="project" value="UniProtKB-ARBA"/>
</dbReference>
<evidence type="ECO:0000256" key="5">
    <source>
        <dbReference type="ARBA" id="ARBA00023242"/>
    </source>
</evidence>
<feature type="domain" description="AP2/ERF" evidence="7">
    <location>
        <begin position="48"/>
        <end position="105"/>
    </location>
</feature>
<feature type="compositionally biased region" description="Basic and acidic residues" evidence="6">
    <location>
        <begin position="224"/>
        <end position="234"/>
    </location>
</feature>
<dbReference type="InterPro" id="IPR001471">
    <property type="entry name" value="AP2/ERF_dom"/>
</dbReference>
<dbReference type="Gene3D" id="3.30.730.10">
    <property type="entry name" value="AP2/ERF domain"/>
    <property type="match status" value="1"/>
</dbReference>
<evidence type="ECO:0000256" key="1">
    <source>
        <dbReference type="ARBA" id="ARBA00004123"/>
    </source>
</evidence>